<organism evidence="1 2">
    <name type="scientific">Trebonia kvetii</name>
    <dbReference type="NCBI Taxonomy" id="2480626"/>
    <lineage>
        <taxon>Bacteria</taxon>
        <taxon>Bacillati</taxon>
        <taxon>Actinomycetota</taxon>
        <taxon>Actinomycetes</taxon>
        <taxon>Streptosporangiales</taxon>
        <taxon>Treboniaceae</taxon>
        <taxon>Trebonia</taxon>
    </lineage>
</organism>
<proteinExistence type="predicted"/>
<evidence type="ECO:0000313" key="1">
    <source>
        <dbReference type="EMBL" id="TVZ02783.1"/>
    </source>
</evidence>
<dbReference type="AlphaFoldDB" id="A0A6P2C033"/>
<gene>
    <name evidence="1" type="ORF">EAS64_20005</name>
</gene>
<sequence length="99" mass="11777">MEENFVWMTTRRIKPGTLADFERLWRPERHPDGMLHAYAYWSDDEQEIIGVSSWVSREACDAWRASWEETRRRAAMAPYVLSEQEGFYRGRELIVPAQP</sequence>
<dbReference type="OrthoDB" id="3534695at2"/>
<dbReference type="Proteomes" id="UP000460272">
    <property type="component" value="Unassembled WGS sequence"/>
</dbReference>
<dbReference type="InterPro" id="IPR011008">
    <property type="entry name" value="Dimeric_a/b-barrel"/>
</dbReference>
<reference evidence="1 2" key="1">
    <citation type="submission" date="2018-11" db="EMBL/GenBank/DDBJ databases">
        <title>Trebonia kvetii gen.nov., sp.nov., a novel acidophilic actinobacterium, and proposal of the new actinobacterial family Treboniaceae fam. nov.</title>
        <authorList>
            <person name="Rapoport D."/>
            <person name="Sagova-Mareckova M."/>
            <person name="Sedlacek I."/>
            <person name="Provaznik J."/>
            <person name="Kralova S."/>
            <person name="Pavlinic D."/>
            <person name="Benes V."/>
            <person name="Kopecky J."/>
        </authorList>
    </citation>
    <scope>NUCLEOTIDE SEQUENCE [LARGE SCALE GENOMIC DNA]</scope>
    <source>
        <strain evidence="1 2">15Tr583</strain>
    </source>
</reference>
<evidence type="ECO:0000313" key="2">
    <source>
        <dbReference type="Proteomes" id="UP000460272"/>
    </source>
</evidence>
<dbReference type="Gene3D" id="3.30.70.100">
    <property type="match status" value="1"/>
</dbReference>
<dbReference type="RefSeq" id="WP_145854935.1">
    <property type="nucleotide sequence ID" value="NZ_RPFW01000004.1"/>
</dbReference>
<dbReference type="SUPFAM" id="SSF54909">
    <property type="entry name" value="Dimeric alpha+beta barrel"/>
    <property type="match status" value="1"/>
</dbReference>
<evidence type="ECO:0008006" key="3">
    <source>
        <dbReference type="Google" id="ProtNLM"/>
    </source>
</evidence>
<accession>A0A6P2C033</accession>
<keyword evidence="2" id="KW-1185">Reference proteome</keyword>
<protein>
    <recommendedName>
        <fullName evidence="3">ABM domain-containing protein</fullName>
    </recommendedName>
</protein>
<name>A0A6P2C033_9ACTN</name>
<comment type="caution">
    <text evidence="1">The sequence shown here is derived from an EMBL/GenBank/DDBJ whole genome shotgun (WGS) entry which is preliminary data.</text>
</comment>
<dbReference type="EMBL" id="RPFW01000004">
    <property type="protein sequence ID" value="TVZ02783.1"/>
    <property type="molecule type" value="Genomic_DNA"/>
</dbReference>